<accession>A0ABT6CDG0</accession>
<dbReference type="PANTHER" id="PTHR41523">
    <property type="entry name" value="TWO-COMPONENT SYSTEM SENSOR PROTEIN"/>
    <property type="match status" value="1"/>
</dbReference>
<evidence type="ECO:0000256" key="8">
    <source>
        <dbReference type="SAM" id="MobiDB-lite"/>
    </source>
</evidence>
<dbReference type="InterPro" id="IPR036890">
    <property type="entry name" value="HATPase_C_sf"/>
</dbReference>
<dbReference type="Proteomes" id="UP001222770">
    <property type="component" value="Unassembled WGS sequence"/>
</dbReference>
<comment type="caution">
    <text evidence="11">The sequence shown here is derived from an EMBL/GenBank/DDBJ whole genome shotgun (WGS) entry which is preliminary data.</text>
</comment>
<evidence type="ECO:0000256" key="1">
    <source>
        <dbReference type="ARBA" id="ARBA00000085"/>
    </source>
</evidence>
<evidence type="ECO:0000256" key="4">
    <source>
        <dbReference type="ARBA" id="ARBA00022679"/>
    </source>
</evidence>
<keyword evidence="6" id="KW-0418">Kinase</keyword>
<evidence type="ECO:0000313" key="11">
    <source>
        <dbReference type="EMBL" id="MDF8331955.1"/>
    </source>
</evidence>
<keyword evidence="5" id="KW-0547">Nucleotide-binding</keyword>
<evidence type="ECO:0000256" key="9">
    <source>
        <dbReference type="SAM" id="Phobius"/>
    </source>
</evidence>
<dbReference type="Pfam" id="PF07536">
    <property type="entry name" value="HWE_HK"/>
    <property type="match status" value="1"/>
</dbReference>
<keyword evidence="3" id="KW-0597">Phosphoprotein</keyword>
<dbReference type="Pfam" id="PF05227">
    <property type="entry name" value="CHASE3"/>
    <property type="match status" value="1"/>
</dbReference>
<comment type="catalytic activity">
    <reaction evidence="1">
        <text>ATP + protein L-histidine = ADP + protein N-phospho-L-histidine.</text>
        <dbReference type="EC" id="2.7.13.3"/>
    </reaction>
</comment>
<dbReference type="PANTHER" id="PTHR41523:SF7">
    <property type="entry name" value="HISTIDINE KINASE"/>
    <property type="match status" value="1"/>
</dbReference>
<keyword evidence="7" id="KW-0067">ATP-binding</keyword>
<keyword evidence="9" id="KW-0812">Transmembrane</keyword>
<dbReference type="CDD" id="cd19410">
    <property type="entry name" value="HK9-like_sensor"/>
    <property type="match status" value="1"/>
</dbReference>
<evidence type="ECO:0000256" key="2">
    <source>
        <dbReference type="ARBA" id="ARBA00012438"/>
    </source>
</evidence>
<feature type="transmembrane region" description="Helical" evidence="9">
    <location>
        <begin position="201"/>
        <end position="221"/>
    </location>
</feature>
<proteinExistence type="predicted"/>
<dbReference type="SMART" id="SM00911">
    <property type="entry name" value="HWE_HK"/>
    <property type="match status" value="1"/>
</dbReference>
<feature type="region of interest" description="Disordered" evidence="8">
    <location>
        <begin position="386"/>
        <end position="405"/>
    </location>
</feature>
<dbReference type="InterPro" id="IPR011102">
    <property type="entry name" value="Sig_transdc_His_kinase_HWE"/>
</dbReference>
<evidence type="ECO:0000256" key="5">
    <source>
        <dbReference type="ARBA" id="ARBA00022741"/>
    </source>
</evidence>
<organism evidence="11 12">
    <name type="scientific">Novosphingobium cyanobacteriorum</name>
    <dbReference type="NCBI Taxonomy" id="3024215"/>
    <lineage>
        <taxon>Bacteria</taxon>
        <taxon>Pseudomonadati</taxon>
        <taxon>Pseudomonadota</taxon>
        <taxon>Alphaproteobacteria</taxon>
        <taxon>Sphingomonadales</taxon>
        <taxon>Sphingomonadaceae</taxon>
        <taxon>Novosphingobium</taxon>
    </lineage>
</organism>
<protein>
    <recommendedName>
        <fullName evidence="2">histidine kinase</fullName>
        <ecNumber evidence="2">2.7.13.3</ecNumber>
    </recommendedName>
</protein>
<sequence>MAANNDPDNPRPTARGWWRKTPRVPALALLAVVALALLGSFSLIFATVEAERVQREQARRTASVISALNGIVSATLNGESAQRGYFITTDRRYLAPYYTGRRAYEAEQEALRQRMGDTLSEDQAALVDEIDRLGDAKWSEMAGTVAMVERGRVVDAHTRILSDEGQLAMQALRRSVGRLEAIERARLEEATGAAAVAEHRVVPLLALLFAVIVVALGLGLWQAIRTARAESAAANAEALAIAHDRADILAKELNHRVKNLFAVILAIVKMSARGDTAAAPAVDRIAKRIHALVTAHDVTQGSHGDTHVDIAELVGKVIAPYRSSSERCEMAGGELVIPGRHAVPLGLVLHELVTNAVKYGAWSQPGGLVHVEWRESGGTVQLNWREEAASPITPPPGGKTGREGFGSMLIRSSERQLGGKIARSFESHGIVVEIAFPMAADEVTEG</sequence>
<dbReference type="Gene3D" id="3.30.565.10">
    <property type="entry name" value="Histidine kinase-like ATPase, C-terminal domain"/>
    <property type="match status" value="1"/>
</dbReference>
<evidence type="ECO:0000256" key="6">
    <source>
        <dbReference type="ARBA" id="ARBA00022777"/>
    </source>
</evidence>
<dbReference type="InterPro" id="IPR007891">
    <property type="entry name" value="CHASE3"/>
</dbReference>
<evidence type="ECO:0000259" key="10">
    <source>
        <dbReference type="SMART" id="SM00911"/>
    </source>
</evidence>
<evidence type="ECO:0000313" key="12">
    <source>
        <dbReference type="Proteomes" id="UP001222770"/>
    </source>
</evidence>
<name>A0ABT6CDG0_9SPHN</name>
<reference evidence="11 12" key="1">
    <citation type="submission" date="2023-03" db="EMBL/GenBank/DDBJ databases">
        <title>Novosphingobium cyanobacteriorum sp. nov., isolated from a eutrophic reservoir during the Microcystis bloom period.</title>
        <authorList>
            <person name="Kang M."/>
            <person name="Le V."/>
            <person name="Ko S.-R."/>
            <person name="Lee S.-A."/>
            <person name="Ahn C.-Y."/>
        </authorList>
    </citation>
    <scope>NUCLEOTIDE SEQUENCE [LARGE SCALE GENOMIC DNA]</scope>
    <source>
        <strain evidence="11 12">HBC54</strain>
    </source>
</reference>
<dbReference type="RefSeq" id="WP_277275110.1">
    <property type="nucleotide sequence ID" value="NZ_JAROCY010000002.1"/>
</dbReference>
<dbReference type="EMBL" id="JAROCY010000002">
    <property type="protein sequence ID" value="MDF8331955.1"/>
    <property type="molecule type" value="Genomic_DNA"/>
</dbReference>
<keyword evidence="4" id="KW-0808">Transferase</keyword>
<keyword evidence="12" id="KW-1185">Reference proteome</keyword>
<dbReference type="EC" id="2.7.13.3" evidence="2"/>
<evidence type="ECO:0000256" key="3">
    <source>
        <dbReference type="ARBA" id="ARBA00022553"/>
    </source>
</evidence>
<gene>
    <name evidence="11" type="ORF">POM99_01965</name>
</gene>
<feature type="domain" description="Signal transduction histidine kinase HWE region" evidence="10">
    <location>
        <begin position="252"/>
        <end position="334"/>
    </location>
</feature>
<dbReference type="SUPFAM" id="SSF55874">
    <property type="entry name" value="ATPase domain of HSP90 chaperone/DNA topoisomerase II/histidine kinase"/>
    <property type="match status" value="1"/>
</dbReference>
<evidence type="ECO:0000256" key="7">
    <source>
        <dbReference type="ARBA" id="ARBA00022840"/>
    </source>
</evidence>
<keyword evidence="9" id="KW-0472">Membrane</keyword>
<keyword evidence="9" id="KW-1133">Transmembrane helix</keyword>